<protein>
    <recommendedName>
        <fullName evidence="5">Tetratricopeptide repeat protein 29</fullName>
    </recommendedName>
</protein>
<evidence type="ECO:0000256" key="2">
    <source>
        <dbReference type="ARBA" id="ARBA00022490"/>
    </source>
</evidence>
<dbReference type="Gene3D" id="1.25.40.10">
    <property type="entry name" value="Tetratricopeptide repeat domain"/>
    <property type="match status" value="1"/>
</dbReference>
<evidence type="ECO:0000256" key="1">
    <source>
        <dbReference type="ARBA" id="ARBA00004496"/>
    </source>
</evidence>
<comment type="subcellular location">
    <subcellularLocation>
        <location evidence="1">Cytoplasm</location>
    </subcellularLocation>
</comment>
<feature type="region of interest" description="Disordered" evidence="7">
    <location>
        <begin position="509"/>
        <end position="533"/>
    </location>
</feature>
<comment type="function">
    <text evidence="6">Axonemal protein which is implicated in axonemal and/or peri-axonemal structure assembly and regulates flagellum assembly and beating and therefore sperm motility.</text>
</comment>
<dbReference type="EMBL" id="SJOL01009466">
    <property type="protein sequence ID" value="TGZ57297.1"/>
    <property type="molecule type" value="Genomic_DNA"/>
</dbReference>
<organism evidence="8 9">
    <name type="scientific">Opisthorchis felineus</name>
    <dbReference type="NCBI Taxonomy" id="147828"/>
    <lineage>
        <taxon>Eukaryota</taxon>
        <taxon>Metazoa</taxon>
        <taxon>Spiralia</taxon>
        <taxon>Lophotrochozoa</taxon>
        <taxon>Platyhelminthes</taxon>
        <taxon>Trematoda</taxon>
        <taxon>Digenea</taxon>
        <taxon>Opisthorchiida</taxon>
        <taxon>Opisthorchiata</taxon>
        <taxon>Opisthorchiidae</taxon>
        <taxon>Opisthorchis</taxon>
    </lineage>
</organism>
<sequence length="533" mass="60647">MSLTQTSATISIKDVAQKKPVKSTHVPRRLRPINVKLTAANKSIIENQKTFFQPKLTKSDINRYRLSHYENVCISLLQTGYHSAFTELFTLVETQKQTRAKAGQSSTFRSPTSLREQPDILHSAVDFLIRAELAEWARDYDEEYKNLLQAVDFFRSKTNEEWLVNHFLWRCSEVANKTLRLFHVLSQKPEESLSKEFSHFGDIASLLAKAKRRSNEASFHLMTFLAETGEVSAAYSAAKQLYETLKNEKVVYKIPPENPDQESDSKWIVRAPRMSAIVCEHLCRCLLHAAGQLGTENPSDKFPILSEALKFGTESGNQGLVGSCKLAISSIYEQLGDYNLAHKHAYEYYILAEKLDDRHRVAACSAVVQIYEKLGDIPKAQRLLIKLERFANACNDPLVIIEVEKLVSQFHVKQTQDYIKAYEAAENGFRLALEAGSSEMTKTMRLWCGIAKGQSLYVVYGRAVLCAPNDSDSMVSLLNWRSNRVPMQPIDQFKLREITNFSMQRRREQVRENQKLVTSSTQGTESTLSGRIR</sequence>
<evidence type="ECO:0000256" key="3">
    <source>
        <dbReference type="ARBA" id="ARBA00022737"/>
    </source>
</evidence>
<proteinExistence type="predicted"/>
<evidence type="ECO:0000256" key="6">
    <source>
        <dbReference type="ARBA" id="ARBA00044739"/>
    </source>
</evidence>
<gene>
    <name evidence="8" type="ORF">CRM22_009950</name>
</gene>
<dbReference type="SUPFAM" id="SSF48452">
    <property type="entry name" value="TPR-like"/>
    <property type="match status" value="1"/>
</dbReference>
<name>A0A4S2LAE7_OPIFE</name>
<dbReference type="GO" id="GO:0005929">
    <property type="term" value="C:cilium"/>
    <property type="evidence" value="ECO:0007669"/>
    <property type="project" value="TreeGrafter"/>
</dbReference>
<evidence type="ECO:0000313" key="8">
    <source>
        <dbReference type="EMBL" id="TGZ57297.1"/>
    </source>
</evidence>
<accession>A0A4S2LAE7</accession>
<reference evidence="8 9" key="1">
    <citation type="journal article" date="2019" name="BMC Genomics">
        <title>New insights from Opisthorchis felineus genome: update on genomics of the epidemiologically important liver flukes.</title>
        <authorList>
            <person name="Ershov N.I."/>
            <person name="Mordvinov V.A."/>
            <person name="Prokhortchouk E.B."/>
            <person name="Pakharukova M.Y."/>
            <person name="Gunbin K.V."/>
            <person name="Ustyantsev K."/>
            <person name="Genaev M.A."/>
            <person name="Blinov A.G."/>
            <person name="Mazur A."/>
            <person name="Boulygina E."/>
            <person name="Tsygankova S."/>
            <person name="Khrameeva E."/>
            <person name="Chekanov N."/>
            <person name="Fan G."/>
            <person name="Xiao A."/>
            <person name="Zhang H."/>
            <person name="Xu X."/>
            <person name="Yang H."/>
            <person name="Solovyev V."/>
            <person name="Lee S.M."/>
            <person name="Liu X."/>
            <person name="Afonnikov D.A."/>
            <person name="Skryabin K.G."/>
        </authorList>
    </citation>
    <scope>NUCLEOTIDE SEQUENCE [LARGE SCALE GENOMIC DNA]</scope>
    <source>
        <strain evidence="8">AK-0245</strain>
        <tissue evidence="8">Whole organism</tissue>
    </source>
</reference>
<keyword evidence="4" id="KW-0802">TPR repeat</keyword>
<evidence type="ECO:0000313" key="9">
    <source>
        <dbReference type="Proteomes" id="UP000308267"/>
    </source>
</evidence>
<dbReference type="InterPro" id="IPR051476">
    <property type="entry name" value="Bac_ResReg_Asp_Phosphatase"/>
</dbReference>
<dbReference type="PANTHER" id="PTHR46630:SF1">
    <property type="entry name" value="TETRATRICOPEPTIDE REPEAT PROTEIN 29"/>
    <property type="match status" value="1"/>
</dbReference>
<dbReference type="GO" id="GO:0003341">
    <property type="term" value="P:cilium movement"/>
    <property type="evidence" value="ECO:0007669"/>
    <property type="project" value="TreeGrafter"/>
</dbReference>
<keyword evidence="3" id="KW-0677">Repeat</keyword>
<dbReference type="AlphaFoldDB" id="A0A4S2LAE7"/>
<keyword evidence="2" id="KW-0963">Cytoplasm</keyword>
<evidence type="ECO:0000256" key="5">
    <source>
        <dbReference type="ARBA" id="ARBA00040665"/>
    </source>
</evidence>
<feature type="compositionally biased region" description="Polar residues" evidence="7">
    <location>
        <begin position="515"/>
        <end position="533"/>
    </location>
</feature>
<dbReference type="PANTHER" id="PTHR46630">
    <property type="entry name" value="TETRATRICOPEPTIDE REPEAT PROTEIN 29"/>
    <property type="match status" value="1"/>
</dbReference>
<evidence type="ECO:0000256" key="4">
    <source>
        <dbReference type="ARBA" id="ARBA00022803"/>
    </source>
</evidence>
<dbReference type="Proteomes" id="UP000308267">
    <property type="component" value="Unassembled WGS sequence"/>
</dbReference>
<keyword evidence="9" id="KW-1185">Reference proteome</keyword>
<dbReference type="InterPro" id="IPR011990">
    <property type="entry name" value="TPR-like_helical_dom_sf"/>
</dbReference>
<dbReference type="GO" id="GO:0005737">
    <property type="term" value="C:cytoplasm"/>
    <property type="evidence" value="ECO:0007669"/>
    <property type="project" value="UniProtKB-SubCell"/>
</dbReference>
<dbReference type="OrthoDB" id="6247237at2759"/>
<evidence type="ECO:0000256" key="7">
    <source>
        <dbReference type="SAM" id="MobiDB-lite"/>
    </source>
</evidence>
<comment type="caution">
    <text evidence="8">The sequence shown here is derived from an EMBL/GenBank/DDBJ whole genome shotgun (WGS) entry which is preliminary data.</text>
</comment>